<dbReference type="PANTHER" id="PTHR34289:SF8">
    <property type="entry name" value="DUF819 DOMAIN-CONTAINING PROTEIN"/>
    <property type="match status" value="1"/>
</dbReference>
<keyword evidence="1" id="KW-0472">Membrane</keyword>
<evidence type="ECO:0000256" key="1">
    <source>
        <dbReference type="SAM" id="Phobius"/>
    </source>
</evidence>
<dbReference type="EMBL" id="QRZM01000005">
    <property type="protein sequence ID" value="RGV75599.1"/>
    <property type="molecule type" value="Genomic_DNA"/>
</dbReference>
<feature type="transmembrane region" description="Helical" evidence="1">
    <location>
        <begin position="162"/>
        <end position="185"/>
    </location>
</feature>
<accession>A0A412Z6I6</accession>
<feature type="transmembrane region" description="Helical" evidence="1">
    <location>
        <begin position="333"/>
        <end position="358"/>
    </location>
</feature>
<name>A0A412Z6I6_9FIRM</name>
<evidence type="ECO:0000313" key="2">
    <source>
        <dbReference type="EMBL" id="RGV75599.1"/>
    </source>
</evidence>
<evidence type="ECO:0000313" key="5">
    <source>
        <dbReference type="Proteomes" id="UP000284543"/>
    </source>
</evidence>
<dbReference type="EMBL" id="QSHZ01000004">
    <property type="protein sequence ID" value="RHC57549.1"/>
    <property type="molecule type" value="Genomic_DNA"/>
</dbReference>
<feature type="transmembrane region" description="Helical" evidence="1">
    <location>
        <begin position="304"/>
        <end position="326"/>
    </location>
</feature>
<evidence type="ECO:0000313" key="3">
    <source>
        <dbReference type="EMBL" id="RHC57549.1"/>
    </source>
</evidence>
<sequence>MLVTSGLSFVAALLAINAFVFWIVKKYPLKIYKFLPPVIIVFLIVVCCNTFGVWSFSNKAVSSMRSNILEYMVPFMVFCIAVQCDFKKMVKIGPKLLAVFLCTTLSICIGMVVVYKCFAGPLGLQQIPQSFGTWTASFTGGIENLYAVAGAVGLSDENLANVLLLINLIFRPWMTILIVMVPFAARFNKWTGGKPEEIDVIASRLDETKREKQIPTSLDLFMIMGVGLVIVAFGFHMGDFLGALIPAVPAQVWLYLMVTAIGVIIGTTTEFGYINGLELIGGTLAIFALSVSSSNVDLRSFANAGVFFLSGVTVLLIHVIIMFLVAKLMKVDLCTLGIASIANIGGVSSAPVVAAAYGKSYQSISVIMAAIGSMIGTFVGLGMCNLLLMMG</sequence>
<protein>
    <submittedName>
        <fullName evidence="2">DUF819 family protein</fullName>
    </submittedName>
</protein>
<comment type="caution">
    <text evidence="2">The sequence shown here is derived from an EMBL/GenBank/DDBJ whole genome shotgun (WGS) entry which is preliminary data.</text>
</comment>
<reference evidence="4 5" key="1">
    <citation type="submission" date="2018-08" db="EMBL/GenBank/DDBJ databases">
        <title>A genome reference for cultivated species of the human gut microbiota.</title>
        <authorList>
            <person name="Zou Y."/>
            <person name="Xue W."/>
            <person name="Luo G."/>
        </authorList>
    </citation>
    <scope>NUCLEOTIDE SEQUENCE [LARGE SCALE GENOMIC DNA]</scope>
    <source>
        <strain evidence="2 5">AF14-18</strain>
        <strain evidence="3 4">AM35-14</strain>
    </source>
</reference>
<feature type="transmembrane region" description="Helical" evidence="1">
    <location>
        <begin position="364"/>
        <end position="388"/>
    </location>
</feature>
<dbReference type="Proteomes" id="UP000284543">
    <property type="component" value="Unassembled WGS sequence"/>
</dbReference>
<feature type="transmembrane region" description="Helical" evidence="1">
    <location>
        <begin position="36"/>
        <end position="56"/>
    </location>
</feature>
<keyword evidence="1" id="KW-0812">Transmembrane</keyword>
<dbReference type="KEGG" id="cbol:CGC65_13370"/>
<dbReference type="GeneID" id="23112055"/>
<dbReference type="Pfam" id="PF05684">
    <property type="entry name" value="DUF819"/>
    <property type="match status" value="1"/>
</dbReference>
<organism evidence="2 5">
    <name type="scientific">Enterocloster bolteae</name>
    <dbReference type="NCBI Taxonomy" id="208479"/>
    <lineage>
        <taxon>Bacteria</taxon>
        <taxon>Bacillati</taxon>
        <taxon>Bacillota</taxon>
        <taxon>Clostridia</taxon>
        <taxon>Lachnospirales</taxon>
        <taxon>Lachnospiraceae</taxon>
        <taxon>Enterocloster</taxon>
    </lineage>
</organism>
<dbReference type="InterPro" id="IPR008537">
    <property type="entry name" value="DUF819"/>
</dbReference>
<feature type="transmembrane region" description="Helical" evidence="1">
    <location>
        <begin position="96"/>
        <end position="115"/>
    </location>
</feature>
<feature type="transmembrane region" description="Helical" evidence="1">
    <location>
        <begin position="6"/>
        <end position="24"/>
    </location>
</feature>
<feature type="transmembrane region" description="Helical" evidence="1">
    <location>
        <begin position="243"/>
        <end position="265"/>
    </location>
</feature>
<proteinExistence type="predicted"/>
<gene>
    <name evidence="3" type="ORF">DW839_04705</name>
    <name evidence="2" type="ORF">DWW02_14990</name>
</gene>
<feature type="transmembrane region" description="Helical" evidence="1">
    <location>
        <begin position="218"/>
        <end position="237"/>
    </location>
</feature>
<dbReference type="AlphaFoldDB" id="A0A412Z6I6"/>
<evidence type="ECO:0000313" key="4">
    <source>
        <dbReference type="Proteomes" id="UP000283975"/>
    </source>
</evidence>
<keyword evidence="1" id="KW-1133">Transmembrane helix</keyword>
<dbReference type="Proteomes" id="UP000283975">
    <property type="component" value="Unassembled WGS sequence"/>
</dbReference>
<dbReference type="PANTHER" id="PTHR34289">
    <property type="entry name" value="PROTEIN, PUTATIVE (DUF819)-RELATED"/>
    <property type="match status" value="1"/>
</dbReference>
<dbReference type="RefSeq" id="WP_002567387.1">
    <property type="nucleotide sequence ID" value="NZ_BAABXO010000001.1"/>
</dbReference>